<protein>
    <submittedName>
        <fullName evidence="1">AAA family ATPase</fullName>
    </submittedName>
</protein>
<dbReference type="RefSeq" id="WP_254289828.1">
    <property type="nucleotide sequence ID" value="NZ_JAMLDY010000016.1"/>
</dbReference>
<sequence>MTTSYAGSPPPSLKKINPLLQYTLQGEAAALEENAVAQKPLLGSFCLMGQSTVIAAPPNAGKTLLTIATLIEAVEQGRINGEDVFYVNADDSTQGVAEKVRVLDEYGIHMLAEGYKGFRANLLAPALEEMIESNTASGKFLILDTFKKFTQPMSKPDTSRFLEGVRRFVLNGGTVLSLAHVNKHQDSNGKNVFAGVSDIIDDIDCMYLLDLRTKADGEKIIQLTNKKRRGNNPDVIAYAYSPAPDIGYAERLTSVHETDPLGELSDSELDYQTSDEEILYSLAMHIHHGPDRGKMVLVRTTAAHLSVSKQRVLKLLEAHTGDDPQKYCWRKVVQARGLHSFALHGDVPDPPA</sequence>
<proteinExistence type="predicted"/>
<organism evidence="1 2">
    <name type="scientific">Sphingomonas liriopis</name>
    <dbReference type="NCBI Taxonomy" id="2949094"/>
    <lineage>
        <taxon>Bacteria</taxon>
        <taxon>Pseudomonadati</taxon>
        <taxon>Pseudomonadota</taxon>
        <taxon>Alphaproteobacteria</taxon>
        <taxon>Sphingomonadales</taxon>
        <taxon>Sphingomonadaceae</taxon>
        <taxon>Sphingomonas</taxon>
    </lineage>
</organism>
<reference evidence="1" key="1">
    <citation type="submission" date="2022-05" db="EMBL/GenBank/DDBJ databases">
        <title>Sphingomonas sp. strain RP10 Genome sequencing and assembly.</title>
        <authorList>
            <person name="Kim I."/>
        </authorList>
    </citation>
    <scope>NUCLEOTIDE SEQUENCE</scope>
    <source>
        <strain evidence="1">RP10</strain>
    </source>
</reference>
<dbReference type="Proteomes" id="UP001139486">
    <property type="component" value="Unassembled WGS sequence"/>
</dbReference>
<dbReference type="AlphaFoldDB" id="A0A9X2HYM0"/>
<evidence type="ECO:0000313" key="2">
    <source>
        <dbReference type="Proteomes" id="UP001139486"/>
    </source>
</evidence>
<dbReference type="SUPFAM" id="SSF52540">
    <property type="entry name" value="P-loop containing nucleoside triphosphate hydrolases"/>
    <property type="match status" value="1"/>
</dbReference>
<dbReference type="InterPro" id="IPR027417">
    <property type="entry name" value="P-loop_NTPase"/>
</dbReference>
<comment type="caution">
    <text evidence="1">The sequence shown here is derived from an EMBL/GenBank/DDBJ whole genome shotgun (WGS) entry which is preliminary data.</text>
</comment>
<dbReference type="Pfam" id="PF13481">
    <property type="entry name" value="AAA_25"/>
    <property type="match status" value="1"/>
</dbReference>
<evidence type="ECO:0000313" key="1">
    <source>
        <dbReference type="EMBL" id="MCP3735829.1"/>
    </source>
</evidence>
<name>A0A9X2HYM0_9SPHN</name>
<keyword evidence="2" id="KW-1185">Reference proteome</keyword>
<gene>
    <name evidence="1" type="ORF">M9979_13190</name>
</gene>
<dbReference type="Gene3D" id="3.40.50.300">
    <property type="entry name" value="P-loop containing nucleotide triphosphate hydrolases"/>
    <property type="match status" value="1"/>
</dbReference>
<dbReference type="EMBL" id="JAMLDY010000016">
    <property type="protein sequence ID" value="MCP3735829.1"/>
    <property type="molecule type" value="Genomic_DNA"/>
</dbReference>
<accession>A0A9X2HYM0</accession>